<keyword evidence="3" id="KW-1185">Reference proteome</keyword>
<gene>
    <name evidence="2" type="ORF">R1sor_000760</name>
</gene>
<organism evidence="2 3">
    <name type="scientific">Riccia sorocarpa</name>
    <dbReference type="NCBI Taxonomy" id="122646"/>
    <lineage>
        <taxon>Eukaryota</taxon>
        <taxon>Viridiplantae</taxon>
        <taxon>Streptophyta</taxon>
        <taxon>Embryophyta</taxon>
        <taxon>Marchantiophyta</taxon>
        <taxon>Marchantiopsida</taxon>
        <taxon>Marchantiidae</taxon>
        <taxon>Marchantiales</taxon>
        <taxon>Ricciaceae</taxon>
        <taxon>Riccia</taxon>
    </lineage>
</organism>
<comment type="caution">
    <text evidence="2">The sequence shown here is derived from an EMBL/GenBank/DDBJ whole genome shotgun (WGS) entry which is preliminary data.</text>
</comment>
<sequence length="158" mass="18039">MTQMLVKSSQMVITGTDGLEAIRYARDAFDQVFTAVEPAMGRTLEKELEGSREQESQAHNLLAEAKKALAAKDQASNAIQKGWDDEKAFKKLEQQKVEKLKKDMEDFRAAQRTKEEKAEAAKAQLLEKLDKQKEDLLHTKNRAHNPRLIWGFRSTIPR</sequence>
<proteinExistence type="predicted"/>
<dbReference type="AlphaFoldDB" id="A0ABD3GUB2"/>
<accession>A0ABD3GUB2</accession>
<evidence type="ECO:0000313" key="2">
    <source>
        <dbReference type="EMBL" id="KAL3682738.1"/>
    </source>
</evidence>
<evidence type="ECO:0000256" key="1">
    <source>
        <dbReference type="SAM" id="Coils"/>
    </source>
</evidence>
<evidence type="ECO:0000313" key="3">
    <source>
        <dbReference type="Proteomes" id="UP001633002"/>
    </source>
</evidence>
<dbReference type="Proteomes" id="UP001633002">
    <property type="component" value="Unassembled WGS sequence"/>
</dbReference>
<dbReference type="EMBL" id="JBJQOH010000006">
    <property type="protein sequence ID" value="KAL3682738.1"/>
    <property type="molecule type" value="Genomic_DNA"/>
</dbReference>
<feature type="coiled-coil region" evidence="1">
    <location>
        <begin position="90"/>
        <end position="142"/>
    </location>
</feature>
<reference evidence="2 3" key="1">
    <citation type="submission" date="2024-09" db="EMBL/GenBank/DDBJ databases">
        <title>Chromosome-scale assembly of Riccia sorocarpa.</title>
        <authorList>
            <person name="Paukszto L."/>
        </authorList>
    </citation>
    <scope>NUCLEOTIDE SEQUENCE [LARGE SCALE GENOMIC DNA]</scope>
    <source>
        <strain evidence="2">LP-2024</strain>
        <tissue evidence="2">Aerial parts of the thallus</tissue>
    </source>
</reference>
<keyword evidence="1" id="KW-0175">Coiled coil</keyword>
<protein>
    <submittedName>
        <fullName evidence="2">Uncharacterized protein</fullName>
    </submittedName>
</protein>
<name>A0ABD3GUB2_9MARC</name>